<dbReference type="SUPFAM" id="SSF46785">
    <property type="entry name" value="Winged helix' DNA-binding domain"/>
    <property type="match status" value="1"/>
</dbReference>
<dbReference type="InterPro" id="IPR000524">
    <property type="entry name" value="Tscrpt_reg_HTH_GntR"/>
</dbReference>
<keyword evidence="3" id="KW-0804">Transcription</keyword>
<dbReference type="RefSeq" id="WP_165117081.1">
    <property type="nucleotide sequence ID" value="NZ_JAAKZG010000004.1"/>
</dbReference>
<dbReference type="Pfam" id="PF00392">
    <property type="entry name" value="GntR"/>
    <property type="match status" value="1"/>
</dbReference>
<name>A0A7C9VCA2_9HYPH</name>
<evidence type="ECO:0000313" key="5">
    <source>
        <dbReference type="EMBL" id="NGN41530.1"/>
    </source>
</evidence>
<dbReference type="PROSITE" id="PS50949">
    <property type="entry name" value="HTH_GNTR"/>
    <property type="match status" value="1"/>
</dbReference>
<dbReference type="AlphaFoldDB" id="A0A7C9VCA2"/>
<dbReference type="InterPro" id="IPR036390">
    <property type="entry name" value="WH_DNA-bd_sf"/>
</dbReference>
<dbReference type="PANTHER" id="PTHR43537:SF50">
    <property type="entry name" value="TRANSCRIPTIONAL REGULATORY PROTEIN"/>
    <property type="match status" value="1"/>
</dbReference>
<dbReference type="SUPFAM" id="SSF48008">
    <property type="entry name" value="GntR ligand-binding domain-like"/>
    <property type="match status" value="1"/>
</dbReference>
<keyword evidence="1" id="KW-0805">Transcription regulation</keyword>
<dbReference type="GO" id="GO:0003700">
    <property type="term" value="F:DNA-binding transcription factor activity"/>
    <property type="evidence" value="ECO:0007669"/>
    <property type="project" value="InterPro"/>
</dbReference>
<protein>
    <submittedName>
        <fullName evidence="5">GntR family transcriptional regulator</fullName>
    </submittedName>
</protein>
<dbReference type="Gene3D" id="1.10.10.10">
    <property type="entry name" value="Winged helix-like DNA-binding domain superfamily/Winged helix DNA-binding domain"/>
    <property type="match status" value="1"/>
</dbReference>
<keyword evidence="6" id="KW-1185">Reference proteome</keyword>
<gene>
    <name evidence="5" type="ORF">G6N74_10660</name>
</gene>
<dbReference type="SMART" id="SM00895">
    <property type="entry name" value="FCD"/>
    <property type="match status" value="1"/>
</dbReference>
<evidence type="ECO:0000256" key="3">
    <source>
        <dbReference type="ARBA" id="ARBA00023163"/>
    </source>
</evidence>
<dbReference type="PANTHER" id="PTHR43537">
    <property type="entry name" value="TRANSCRIPTIONAL REGULATOR, GNTR FAMILY"/>
    <property type="match status" value="1"/>
</dbReference>
<evidence type="ECO:0000256" key="1">
    <source>
        <dbReference type="ARBA" id="ARBA00023015"/>
    </source>
</evidence>
<dbReference type="InterPro" id="IPR036388">
    <property type="entry name" value="WH-like_DNA-bd_sf"/>
</dbReference>
<keyword evidence="2" id="KW-0238">DNA-binding</keyword>
<feature type="domain" description="HTH gntR-type" evidence="4">
    <location>
        <begin position="11"/>
        <end position="78"/>
    </location>
</feature>
<proteinExistence type="predicted"/>
<sequence length="227" mass="24830">MLPDLQIDLPKSLSSIVEDRIRNAIINAELAFGQALPEDSMGLSMGVSRTPMREALTRLQTQGLVVIVPKKGTFVFKPTLADAEQLASFRLTLEMEAVRRCHTHAPEATVQSMKATVEAMRAARAAGDGKAYARADTEFHESFFANCNNAYLANAYHTVSGRIAALRAHLSASHANEQATSFDEHLQMVAAFSEGKLAQMNKTLRQHILRAASAYENALREMGVDEA</sequence>
<reference evidence="5 6" key="1">
    <citation type="submission" date="2020-02" db="EMBL/GenBank/DDBJ databases">
        <title>Genome sequence of the type strain CGMCC 1.15528 of Mesorhizobium zhangyense.</title>
        <authorList>
            <person name="Gao J."/>
            <person name="Sun J."/>
        </authorList>
    </citation>
    <scope>NUCLEOTIDE SEQUENCE [LARGE SCALE GENOMIC DNA]</scope>
    <source>
        <strain evidence="5 6">CGMCC 1.15528</strain>
    </source>
</reference>
<dbReference type="EMBL" id="JAAKZG010000004">
    <property type="protein sequence ID" value="NGN41530.1"/>
    <property type="molecule type" value="Genomic_DNA"/>
</dbReference>
<dbReference type="InterPro" id="IPR008920">
    <property type="entry name" value="TF_FadR/GntR_C"/>
</dbReference>
<dbReference type="InterPro" id="IPR011711">
    <property type="entry name" value="GntR_C"/>
</dbReference>
<dbReference type="Pfam" id="PF07729">
    <property type="entry name" value="FCD"/>
    <property type="match status" value="1"/>
</dbReference>
<evidence type="ECO:0000259" key="4">
    <source>
        <dbReference type="PROSITE" id="PS50949"/>
    </source>
</evidence>
<dbReference type="SMART" id="SM00345">
    <property type="entry name" value="HTH_GNTR"/>
    <property type="match status" value="1"/>
</dbReference>
<dbReference type="GO" id="GO:0003677">
    <property type="term" value="F:DNA binding"/>
    <property type="evidence" value="ECO:0007669"/>
    <property type="project" value="UniProtKB-KW"/>
</dbReference>
<organism evidence="5 6">
    <name type="scientific">Mesorhizobium zhangyense</name>
    <dbReference type="NCBI Taxonomy" id="1776730"/>
    <lineage>
        <taxon>Bacteria</taxon>
        <taxon>Pseudomonadati</taxon>
        <taxon>Pseudomonadota</taxon>
        <taxon>Alphaproteobacteria</taxon>
        <taxon>Hyphomicrobiales</taxon>
        <taxon>Phyllobacteriaceae</taxon>
        <taxon>Mesorhizobium</taxon>
    </lineage>
</organism>
<accession>A0A7C9VCA2</accession>
<evidence type="ECO:0000256" key="2">
    <source>
        <dbReference type="ARBA" id="ARBA00023125"/>
    </source>
</evidence>
<dbReference type="CDD" id="cd07377">
    <property type="entry name" value="WHTH_GntR"/>
    <property type="match status" value="1"/>
</dbReference>
<dbReference type="Proteomes" id="UP000481252">
    <property type="component" value="Unassembled WGS sequence"/>
</dbReference>
<comment type="caution">
    <text evidence="5">The sequence shown here is derived from an EMBL/GenBank/DDBJ whole genome shotgun (WGS) entry which is preliminary data.</text>
</comment>
<evidence type="ECO:0000313" key="6">
    <source>
        <dbReference type="Proteomes" id="UP000481252"/>
    </source>
</evidence>
<dbReference type="Gene3D" id="1.20.120.530">
    <property type="entry name" value="GntR ligand-binding domain-like"/>
    <property type="match status" value="1"/>
</dbReference>